<dbReference type="EMBL" id="QDKJ01000013">
    <property type="protein sequence ID" value="PWC10624.1"/>
    <property type="molecule type" value="Genomic_DNA"/>
</dbReference>
<comment type="caution">
    <text evidence="1">The sequence shown here is derived from an EMBL/GenBank/DDBJ whole genome shotgun (WGS) entry which is preliminary data.</text>
</comment>
<name>A0A2U1TMH2_9GAMM</name>
<evidence type="ECO:0000313" key="2">
    <source>
        <dbReference type="Proteomes" id="UP000245138"/>
    </source>
</evidence>
<dbReference type="AlphaFoldDB" id="A0A2U1TMH2"/>
<sequence length="117" mass="13940">MEIREQDFYDFLKDEQLLELRERLKIADDSGSIFSIRLFWSADYFIDDGGKAVMTQAFPRDNPIVAQSQWPLDKWRTLLHKTDWTRLTSAMLDHFPRRTLSLIIVRLKLEIHLAFNI</sequence>
<dbReference type="RefSeq" id="WP_109055370.1">
    <property type="nucleotide sequence ID" value="NZ_QDKJ01000013.1"/>
</dbReference>
<keyword evidence="2" id="KW-1185">Reference proteome</keyword>
<organism evidence="1 2">
    <name type="scientific">Brenneria roseae subsp. americana</name>
    <dbReference type="NCBI Taxonomy" id="1508507"/>
    <lineage>
        <taxon>Bacteria</taxon>
        <taxon>Pseudomonadati</taxon>
        <taxon>Pseudomonadota</taxon>
        <taxon>Gammaproteobacteria</taxon>
        <taxon>Enterobacterales</taxon>
        <taxon>Pectobacteriaceae</taxon>
        <taxon>Brenneria</taxon>
    </lineage>
</organism>
<reference evidence="1 2" key="1">
    <citation type="submission" date="2018-04" db="EMBL/GenBank/DDBJ databases">
        <title>Brenneria corticis sp.nov.</title>
        <authorList>
            <person name="Li Y."/>
        </authorList>
    </citation>
    <scope>NUCLEOTIDE SEQUENCE [LARGE SCALE GENOMIC DNA]</scope>
    <source>
        <strain evidence="1 2">LMG 27715</strain>
    </source>
</reference>
<evidence type="ECO:0000313" key="1">
    <source>
        <dbReference type="EMBL" id="PWC10624.1"/>
    </source>
</evidence>
<protein>
    <submittedName>
        <fullName evidence="1">Uncharacterized protein</fullName>
    </submittedName>
</protein>
<accession>A0A2U1TMH2</accession>
<gene>
    <name evidence="1" type="ORF">B4923_16005</name>
</gene>
<dbReference type="Proteomes" id="UP000245138">
    <property type="component" value="Unassembled WGS sequence"/>
</dbReference>
<proteinExistence type="predicted"/>